<dbReference type="STRING" id="1629.IV50_GL001499"/>
<protein>
    <recommendedName>
        <fullName evidence="2 7">Thioredoxin</fullName>
    </recommendedName>
</protein>
<evidence type="ECO:0000256" key="9">
    <source>
        <dbReference type="PIRSR" id="PIRSR000077-4"/>
    </source>
</evidence>
<evidence type="ECO:0000313" key="12">
    <source>
        <dbReference type="Proteomes" id="UP000254621"/>
    </source>
</evidence>
<feature type="site" description="Contributes to redox potential value" evidence="8">
    <location>
        <position position="31"/>
    </location>
</feature>
<dbReference type="NCBIfam" id="TIGR01068">
    <property type="entry name" value="thioredoxin"/>
    <property type="match status" value="1"/>
</dbReference>
<feature type="disulfide bond" description="Redox-active" evidence="9">
    <location>
        <begin position="29"/>
        <end position="32"/>
    </location>
</feature>
<evidence type="ECO:0000256" key="7">
    <source>
        <dbReference type="NCBIfam" id="TIGR01068"/>
    </source>
</evidence>
<evidence type="ECO:0000256" key="8">
    <source>
        <dbReference type="PIRSR" id="PIRSR000077-1"/>
    </source>
</evidence>
<feature type="active site" description="Nucleophile" evidence="8">
    <location>
        <position position="32"/>
    </location>
</feature>
<dbReference type="CDD" id="cd02947">
    <property type="entry name" value="TRX_family"/>
    <property type="match status" value="1"/>
</dbReference>
<sequence>MAVTDIKDAEFDEKTSTGVDLIDFWATWCGPCKMQSPVIEHVAEGRSDVNFYKMDVDENPKTAQEIGVLAIPTLLIKKDGEVVDRITGYTPADELNKI</sequence>
<evidence type="ECO:0000256" key="5">
    <source>
        <dbReference type="ARBA" id="ARBA00023157"/>
    </source>
</evidence>
<evidence type="ECO:0000313" key="11">
    <source>
        <dbReference type="EMBL" id="SUP58500.1"/>
    </source>
</evidence>
<comment type="similarity">
    <text evidence="1">Belongs to the thioredoxin family.</text>
</comment>
<gene>
    <name evidence="11" type="primary">trxA_1</name>
    <name evidence="11" type="ORF">NCTC13645_00993</name>
</gene>
<dbReference type="Pfam" id="PF00085">
    <property type="entry name" value="Thioredoxin"/>
    <property type="match status" value="1"/>
</dbReference>
<evidence type="ECO:0000256" key="6">
    <source>
        <dbReference type="ARBA" id="ARBA00023284"/>
    </source>
</evidence>
<feature type="site" description="Contributes to redox potential value" evidence="8">
    <location>
        <position position="30"/>
    </location>
</feature>
<dbReference type="SUPFAM" id="SSF52833">
    <property type="entry name" value="Thioredoxin-like"/>
    <property type="match status" value="1"/>
</dbReference>
<dbReference type="InterPro" id="IPR017937">
    <property type="entry name" value="Thioredoxin_CS"/>
</dbReference>
<dbReference type="Gene3D" id="3.40.30.10">
    <property type="entry name" value="Glutaredoxin"/>
    <property type="match status" value="1"/>
</dbReference>
<dbReference type="PROSITE" id="PS00194">
    <property type="entry name" value="THIOREDOXIN_1"/>
    <property type="match status" value="1"/>
</dbReference>
<dbReference type="PANTHER" id="PTHR45663">
    <property type="entry name" value="GEO12009P1"/>
    <property type="match status" value="1"/>
</dbReference>
<dbReference type="InterPro" id="IPR013766">
    <property type="entry name" value="Thioredoxin_domain"/>
</dbReference>
<dbReference type="GO" id="GO:0015035">
    <property type="term" value="F:protein-disulfide reductase activity"/>
    <property type="evidence" value="ECO:0007669"/>
    <property type="project" value="UniProtKB-UniRule"/>
</dbReference>
<dbReference type="PRINTS" id="PR00421">
    <property type="entry name" value="THIOREDOXIN"/>
</dbReference>
<keyword evidence="4" id="KW-0249">Electron transport</keyword>
<dbReference type="PROSITE" id="PS51352">
    <property type="entry name" value="THIOREDOXIN_2"/>
    <property type="match status" value="1"/>
</dbReference>
<feature type="active site" description="Nucleophile" evidence="8">
    <location>
        <position position="29"/>
    </location>
</feature>
<evidence type="ECO:0000256" key="4">
    <source>
        <dbReference type="ARBA" id="ARBA00022982"/>
    </source>
</evidence>
<keyword evidence="5 9" id="KW-1015">Disulfide bond</keyword>
<dbReference type="Proteomes" id="UP000254621">
    <property type="component" value="Unassembled WGS sequence"/>
</dbReference>
<dbReference type="AlphaFoldDB" id="A0A380P0L8"/>
<evidence type="ECO:0000256" key="3">
    <source>
        <dbReference type="ARBA" id="ARBA00022448"/>
    </source>
</evidence>
<dbReference type="PIRSF" id="PIRSF000077">
    <property type="entry name" value="Thioredoxin"/>
    <property type="match status" value="1"/>
</dbReference>
<keyword evidence="6 9" id="KW-0676">Redox-active center</keyword>
<dbReference type="PANTHER" id="PTHR45663:SF11">
    <property type="entry name" value="GEO12009P1"/>
    <property type="match status" value="1"/>
</dbReference>
<organism evidence="11 12">
    <name type="scientific">Weissella viridescens</name>
    <name type="common">Lactobacillus viridescens</name>
    <dbReference type="NCBI Taxonomy" id="1629"/>
    <lineage>
        <taxon>Bacteria</taxon>
        <taxon>Bacillati</taxon>
        <taxon>Bacillota</taxon>
        <taxon>Bacilli</taxon>
        <taxon>Lactobacillales</taxon>
        <taxon>Lactobacillaceae</taxon>
        <taxon>Weissella</taxon>
    </lineage>
</organism>
<evidence type="ECO:0000256" key="2">
    <source>
        <dbReference type="ARBA" id="ARBA00020570"/>
    </source>
</evidence>
<evidence type="ECO:0000259" key="10">
    <source>
        <dbReference type="PROSITE" id="PS51352"/>
    </source>
</evidence>
<evidence type="ECO:0000256" key="1">
    <source>
        <dbReference type="ARBA" id="ARBA00008987"/>
    </source>
</evidence>
<dbReference type="GO" id="GO:0005829">
    <property type="term" value="C:cytosol"/>
    <property type="evidence" value="ECO:0007669"/>
    <property type="project" value="TreeGrafter"/>
</dbReference>
<keyword evidence="3" id="KW-0813">Transport</keyword>
<dbReference type="EMBL" id="UHIV01000002">
    <property type="protein sequence ID" value="SUP58500.1"/>
    <property type="molecule type" value="Genomic_DNA"/>
</dbReference>
<accession>A0A380P0L8</accession>
<feature type="site" description="Deprotonates C-terminal active site Cys" evidence="8">
    <location>
        <position position="23"/>
    </location>
</feature>
<dbReference type="InterPro" id="IPR005746">
    <property type="entry name" value="Thioredoxin"/>
</dbReference>
<proteinExistence type="inferred from homology"/>
<dbReference type="GO" id="GO:0045454">
    <property type="term" value="P:cell redox homeostasis"/>
    <property type="evidence" value="ECO:0007669"/>
    <property type="project" value="TreeGrafter"/>
</dbReference>
<feature type="domain" description="Thioredoxin" evidence="10">
    <location>
        <begin position="1"/>
        <end position="98"/>
    </location>
</feature>
<reference evidence="11 12" key="1">
    <citation type="submission" date="2018-06" db="EMBL/GenBank/DDBJ databases">
        <authorList>
            <consortium name="Pathogen Informatics"/>
            <person name="Doyle S."/>
        </authorList>
    </citation>
    <scope>NUCLEOTIDE SEQUENCE [LARGE SCALE GENOMIC DNA]</scope>
    <source>
        <strain evidence="11 12">NCTC13645</strain>
    </source>
</reference>
<dbReference type="InterPro" id="IPR036249">
    <property type="entry name" value="Thioredoxin-like_sf"/>
</dbReference>
<name>A0A380P0L8_WEIVI</name>